<evidence type="ECO:0000256" key="1">
    <source>
        <dbReference type="ARBA" id="ARBA00022679"/>
    </source>
</evidence>
<keyword evidence="4" id="KW-1185">Reference proteome</keyword>
<feature type="domain" description="Methyltransferase" evidence="2">
    <location>
        <begin position="44"/>
        <end position="133"/>
    </location>
</feature>
<dbReference type="RefSeq" id="WP_059469275.1">
    <property type="nucleotide sequence ID" value="NZ_CP013386.1"/>
</dbReference>
<sequence length="201" mass="21810">MDRTTLDVYDRHAADYAREWHEQPAPDDMYALLERYFEPGPTADVGCGAGRDVAWLASRGFEACGYDGSASLVAEARRSHPALRFEQALLPELAGVPSGAFRNVLCETVIMHLPSGDVDAALARLVALLAPGGTLYLSWRVTTGDAQRDGRGRLYEVVDTARVHAALGDACEVLFEHEQVSESSGKCVHRLVVRKDARAAG</sequence>
<dbReference type="Pfam" id="PF13649">
    <property type="entry name" value="Methyltransf_25"/>
    <property type="match status" value="1"/>
</dbReference>
<accession>A0A1B4FBX2</accession>
<dbReference type="EMBL" id="CP013386">
    <property type="protein sequence ID" value="AOJ01168.1"/>
    <property type="molecule type" value="Genomic_DNA"/>
</dbReference>
<dbReference type="GO" id="GO:0032259">
    <property type="term" value="P:methylation"/>
    <property type="evidence" value="ECO:0007669"/>
    <property type="project" value="UniProtKB-KW"/>
</dbReference>
<dbReference type="Gene3D" id="3.40.50.150">
    <property type="entry name" value="Vaccinia Virus protein VP39"/>
    <property type="match status" value="1"/>
</dbReference>
<dbReference type="KEGG" id="buu:WS70_04420"/>
<proteinExistence type="predicted"/>
<name>A0A1B4FBX2_9BURK</name>
<evidence type="ECO:0000313" key="4">
    <source>
        <dbReference type="Proteomes" id="UP000062519"/>
    </source>
</evidence>
<dbReference type="Proteomes" id="UP000062519">
    <property type="component" value="Chromosome 1"/>
</dbReference>
<reference evidence="3 4" key="1">
    <citation type="submission" date="2015-12" db="EMBL/GenBank/DDBJ databases">
        <title>Diversity of Burkholderia near neighbor genomes.</title>
        <authorList>
            <person name="Sahl J."/>
            <person name="Wagner D."/>
            <person name="Keim P."/>
        </authorList>
    </citation>
    <scope>NUCLEOTIDE SEQUENCE [LARGE SCALE GENOMIC DNA]</scope>
    <source>
        <strain evidence="3 4">BDU6</strain>
    </source>
</reference>
<dbReference type="InterPro" id="IPR029063">
    <property type="entry name" value="SAM-dependent_MTases_sf"/>
</dbReference>
<dbReference type="GO" id="GO:0008168">
    <property type="term" value="F:methyltransferase activity"/>
    <property type="evidence" value="ECO:0007669"/>
    <property type="project" value="UniProtKB-KW"/>
</dbReference>
<dbReference type="PANTHER" id="PTHR43861">
    <property type="entry name" value="TRANS-ACONITATE 2-METHYLTRANSFERASE-RELATED"/>
    <property type="match status" value="1"/>
</dbReference>
<evidence type="ECO:0000259" key="2">
    <source>
        <dbReference type="Pfam" id="PF13649"/>
    </source>
</evidence>
<keyword evidence="3" id="KW-0489">Methyltransferase</keyword>
<keyword evidence="1 3" id="KW-0808">Transferase</keyword>
<gene>
    <name evidence="3" type="ORF">WS70_04420</name>
</gene>
<organism evidence="3 4">
    <name type="scientific">Burkholderia mayonis</name>
    <dbReference type="NCBI Taxonomy" id="1385591"/>
    <lineage>
        <taxon>Bacteria</taxon>
        <taxon>Pseudomonadati</taxon>
        <taxon>Pseudomonadota</taxon>
        <taxon>Betaproteobacteria</taxon>
        <taxon>Burkholderiales</taxon>
        <taxon>Burkholderiaceae</taxon>
        <taxon>Burkholderia</taxon>
        <taxon>pseudomallei group</taxon>
    </lineage>
</organism>
<dbReference type="AlphaFoldDB" id="A0A1B4FBX2"/>
<dbReference type="SUPFAM" id="SSF53335">
    <property type="entry name" value="S-adenosyl-L-methionine-dependent methyltransferases"/>
    <property type="match status" value="1"/>
</dbReference>
<dbReference type="InterPro" id="IPR041698">
    <property type="entry name" value="Methyltransf_25"/>
</dbReference>
<evidence type="ECO:0000313" key="3">
    <source>
        <dbReference type="EMBL" id="AOJ01168.1"/>
    </source>
</evidence>
<protein>
    <submittedName>
        <fullName evidence="3">SAM-dependent methyltransferase</fullName>
    </submittedName>
</protein>